<dbReference type="Pfam" id="PF08601">
    <property type="entry name" value="PAP1"/>
    <property type="match status" value="1"/>
</dbReference>
<dbReference type="Pfam" id="PF00170">
    <property type="entry name" value="bZIP_1"/>
    <property type="match status" value="1"/>
</dbReference>
<dbReference type="GO" id="GO:0090575">
    <property type="term" value="C:RNA polymerase II transcription regulator complex"/>
    <property type="evidence" value="ECO:0007669"/>
    <property type="project" value="TreeGrafter"/>
</dbReference>
<evidence type="ECO:0000256" key="2">
    <source>
        <dbReference type="ARBA" id="ARBA00004496"/>
    </source>
</evidence>
<dbReference type="PANTHER" id="PTHR40621">
    <property type="entry name" value="TRANSCRIPTION FACTOR KAPC-RELATED"/>
    <property type="match status" value="1"/>
</dbReference>
<name>A0A9P4YZ06_9HYPO</name>
<dbReference type="OrthoDB" id="4940293at2759"/>
<reference evidence="7" key="1">
    <citation type="submission" date="2020-03" db="EMBL/GenBank/DDBJ databases">
        <title>Site-based positive gene gene selection in Geosmithia morbida across the United States reveals a broad range of putative effectors and factors for local host and environmental adapation.</title>
        <authorList>
            <person name="Onufrak A."/>
            <person name="Murdoch R.W."/>
            <person name="Gazis R."/>
            <person name="Huff M."/>
            <person name="Staton M."/>
            <person name="Klingeman W."/>
            <person name="Hadziabdic D."/>
        </authorList>
    </citation>
    <scope>NUCLEOTIDE SEQUENCE</scope>
    <source>
        <strain evidence="7">1262</strain>
    </source>
</reference>
<feature type="compositionally biased region" description="Basic and acidic residues" evidence="5">
    <location>
        <begin position="90"/>
        <end position="104"/>
    </location>
</feature>
<dbReference type="InterPro" id="IPR004827">
    <property type="entry name" value="bZIP"/>
</dbReference>
<evidence type="ECO:0000256" key="3">
    <source>
        <dbReference type="ARBA" id="ARBA00023242"/>
    </source>
</evidence>
<feature type="compositionally biased region" description="Polar residues" evidence="5">
    <location>
        <begin position="27"/>
        <end position="45"/>
    </location>
</feature>
<dbReference type="FunFam" id="1.20.5.170:FF:000067">
    <property type="entry name" value="BZIP transcription factor"/>
    <property type="match status" value="1"/>
</dbReference>
<dbReference type="CDD" id="cd14688">
    <property type="entry name" value="bZIP_YAP"/>
    <property type="match status" value="1"/>
</dbReference>
<keyword evidence="3" id="KW-0539">Nucleus</keyword>
<dbReference type="Proteomes" id="UP000749293">
    <property type="component" value="Unassembled WGS sequence"/>
</dbReference>
<dbReference type="GeneID" id="55971524"/>
<evidence type="ECO:0000256" key="4">
    <source>
        <dbReference type="ARBA" id="ARBA00038132"/>
    </source>
</evidence>
<dbReference type="PANTHER" id="PTHR40621:SF8">
    <property type="entry name" value="AP-1-LIKE TRANSCRIPTION FACTOR YAP3"/>
    <property type="match status" value="1"/>
</dbReference>
<feature type="domain" description="BZIP" evidence="6">
    <location>
        <begin position="74"/>
        <end position="137"/>
    </location>
</feature>
<dbReference type="GO" id="GO:0001228">
    <property type="term" value="F:DNA-binding transcription activator activity, RNA polymerase II-specific"/>
    <property type="evidence" value="ECO:0007669"/>
    <property type="project" value="TreeGrafter"/>
</dbReference>
<dbReference type="PROSITE" id="PS50217">
    <property type="entry name" value="BZIP"/>
    <property type="match status" value="1"/>
</dbReference>
<evidence type="ECO:0000256" key="1">
    <source>
        <dbReference type="ARBA" id="ARBA00004123"/>
    </source>
</evidence>
<feature type="region of interest" description="Disordered" evidence="5">
    <location>
        <begin position="143"/>
        <end position="167"/>
    </location>
</feature>
<protein>
    <recommendedName>
        <fullName evidence="6">BZIP domain-containing protein</fullName>
    </recommendedName>
</protein>
<dbReference type="GO" id="GO:0034599">
    <property type="term" value="P:cellular response to oxidative stress"/>
    <property type="evidence" value="ECO:0007669"/>
    <property type="project" value="UniProtKB-ARBA"/>
</dbReference>
<dbReference type="GO" id="GO:0000976">
    <property type="term" value="F:transcription cis-regulatory region binding"/>
    <property type="evidence" value="ECO:0007669"/>
    <property type="project" value="InterPro"/>
</dbReference>
<dbReference type="Gene3D" id="1.20.5.170">
    <property type="match status" value="1"/>
</dbReference>
<dbReference type="EMBL" id="JAANYQ010000004">
    <property type="protein sequence ID" value="KAF4124630.1"/>
    <property type="molecule type" value="Genomic_DNA"/>
</dbReference>
<evidence type="ECO:0000259" key="6">
    <source>
        <dbReference type="PROSITE" id="PS50217"/>
    </source>
</evidence>
<evidence type="ECO:0000313" key="7">
    <source>
        <dbReference type="EMBL" id="KAF4124630.1"/>
    </source>
</evidence>
<comment type="similarity">
    <text evidence="4">Belongs to the bZIP family. YAP subfamily.</text>
</comment>
<gene>
    <name evidence="7" type="ORF">GMORB2_5296</name>
</gene>
<dbReference type="AlphaFoldDB" id="A0A9P4YZ06"/>
<comment type="subcellular location">
    <subcellularLocation>
        <location evidence="2">Cytoplasm</location>
    </subcellularLocation>
    <subcellularLocation>
        <location evidence="1">Nucleus</location>
    </subcellularLocation>
</comment>
<keyword evidence="8" id="KW-1185">Reference proteome</keyword>
<dbReference type="PROSITE" id="PS00036">
    <property type="entry name" value="BZIP_BASIC"/>
    <property type="match status" value="1"/>
</dbReference>
<proteinExistence type="inferred from homology"/>
<dbReference type="InterPro" id="IPR013910">
    <property type="entry name" value="TF_PAP1"/>
</dbReference>
<evidence type="ECO:0000256" key="5">
    <source>
        <dbReference type="SAM" id="MobiDB-lite"/>
    </source>
</evidence>
<comment type="caution">
    <text evidence="7">The sequence shown here is derived from an EMBL/GenBank/DDBJ whole genome shotgun (WGS) entry which is preliminary data.</text>
</comment>
<evidence type="ECO:0000313" key="8">
    <source>
        <dbReference type="Proteomes" id="UP000749293"/>
    </source>
</evidence>
<dbReference type="SMART" id="SM00338">
    <property type="entry name" value="BRLZ"/>
    <property type="match status" value="1"/>
</dbReference>
<dbReference type="SUPFAM" id="SSF57959">
    <property type="entry name" value="Leucine zipper domain"/>
    <property type="match status" value="1"/>
</dbReference>
<accession>A0A9P4YZ06</accession>
<feature type="region of interest" description="Disordered" evidence="5">
    <location>
        <begin position="16"/>
        <end position="104"/>
    </location>
</feature>
<dbReference type="GO" id="GO:0005737">
    <property type="term" value="C:cytoplasm"/>
    <property type="evidence" value="ECO:0007669"/>
    <property type="project" value="UniProtKB-SubCell"/>
</dbReference>
<dbReference type="InterPro" id="IPR050936">
    <property type="entry name" value="AP-1-like"/>
</dbReference>
<sequence length="276" mass="30002">MEFTGQYQFAAGNAPYHQFLPVPPLTPSHSQSAPSDECNNNSSPATEHGNGHDRSEPDDQSNSGRGGSEEGPLTPAQSKRKAQNRAAQRAFRERKEKHVKDLENKLSDLEAARKAATTENERLRADLAKMATENELLKATAGMYSNTSSSSHPSSPPSTARSRGPRDDAAAAIVETGPMRYDPDEFSTRALQNHDIKTFSHRVIESRDGHRLLAVGASWDLIASTDPFSQGLVDLVAVGDYLRTRAQCDGQGPVFSEKDVLDAVRICTISADDDLL</sequence>
<dbReference type="InterPro" id="IPR046347">
    <property type="entry name" value="bZIP_sf"/>
</dbReference>
<dbReference type="Gene3D" id="1.10.238.100">
    <property type="entry name" value="YAP1 redox domain. Chain B"/>
    <property type="match status" value="1"/>
</dbReference>
<dbReference type="RefSeq" id="XP_035323282.1">
    <property type="nucleotide sequence ID" value="XM_035467270.1"/>
</dbReference>
<organism evidence="7 8">
    <name type="scientific">Geosmithia morbida</name>
    <dbReference type="NCBI Taxonomy" id="1094350"/>
    <lineage>
        <taxon>Eukaryota</taxon>
        <taxon>Fungi</taxon>
        <taxon>Dikarya</taxon>
        <taxon>Ascomycota</taxon>
        <taxon>Pezizomycotina</taxon>
        <taxon>Sordariomycetes</taxon>
        <taxon>Hypocreomycetidae</taxon>
        <taxon>Hypocreales</taxon>
        <taxon>Bionectriaceae</taxon>
        <taxon>Geosmithia</taxon>
    </lineage>
</organism>